<gene>
    <name evidence="3" type="ORF">LS71_004355</name>
</gene>
<keyword evidence="1" id="KW-0812">Transmembrane</keyword>
<proteinExistence type="predicted"/>
<keyword evidence="1" id="KW-0472">Membrane</keyword>
<dbReference type="GO" id="GO:0004190">
    <property type="term" value="F:aspartic-type endopeptidase activity"/>
    <property type="evidence" value="ECO:0007669"/>
    <property type="project" value="InterPro"/>
</dbReference>
<dbReference type="RefSeq" id="WP_034352356.1">
    <property type="nucleotide sequence ID" value="NZ_JRPR02000002.1"/>
</dbReference>
<comment type="caution">
    <text evidence="3">The sequence shown here is derived from an EMBL/GenBank/DDBJ whole genome shotgun (WGS) entry which is preliminary data.</text>
</comment>
<name>A0A4V6I2N7_9HELI</name>
<sequence length="223" mass="25177">MIAIISAYALISLLFGFVGALTIAFYTQINPKPFRALLHFCLSSKLYRIYFVLLCIFSFSVLFWFDIGFMYAVLMLLLLLGLIDIKCLAVPDVLNFALLLLCVFYAFIESMGEFGFDDYVFGQRIMLGFGVGGLFFVLKIFYQSLRQKDIIGEADIIVLSALGIAFGVVKAFIIVFVGSIIALIYAIFLKIFYNANLTTLRLPFCFFIFLSVLFLLIAAIFML</sequence>
<dbReference type="InterPro" id="IPR000045">
    <property type="entry name" value="Prepilin_IV_endopep_pep"/>
</dbReference>
<evidence type="ECO:0000313" key="3">
    <source>
        <dbReference type="EMBL" id="TLD96832.1"/>
    </source>
</evidence>
<dbReference type="OrthoDB" id="5325762at2"/>
<evidence type="ECO:0000259" key="2">
    <source>
        <dbReference type="Pfam" id="PF01478"/>
    </source>
</evidence>
<evidence type="ECO:0000256" key="1">
    <source>
        <dbReference type="SAM" id="Phobius"/>
    </source>
</evidence>
<dbReference type="GO" id="GO:0016020">
    <property type="term" value="C:membrane"/>
    <property type="evidence" value="ECO:0007669"/>
    <property type="project" value="InterPro"/>
</dbReference>
<feature type="transmembrane region" description="Helical" evidence="1">
    <location>
        <begin position="7"/>
        <end position="29"/>
    </location>
</feature>
<dbReference type="Proteomes" id="UP000029733">
    <property type="component" value="Unassembled WGS sequence"/>
</dbReference>
<keyword evidence="4" id="KW-1185">Reference proteome</keyword>
<feature type="transmembrane region" description="Helical" evidence="1">
    <location>
        <begin position="49"/>
        <end position="80"/>
    </location>
</feature>
<feature type="transmembrane region" description="Helical" evidence="1">
    <location>
        <begin position="150"/>
        <end position="166"/>
    </location>
</feature>
<dbReference type="Pfam" id="PF01478">
    <property type="entry name" value="Peptidase_A24"/>
    <property type="match status" value="1"/>
</dbReference>
<feature type="transmembrane region" description="Helical" evidence="1">
    <location>
        <begin position="120"/>
        <end position="138"/>
    </location>
</feature>
<dbReference type="AlphaFoldDB" id="A0A4V6I2N7"/>
<keyword evidence="1" id="KW-1133">Transmembrane helix</keyword>
<reference evidence="3 4" key="1">
    <citation type="journal article" date="2014" name="Genome Announc.">
        <title>Draft genome sequences of eight enterohepatic helicobacter species isolated from both laboratory and wild rodents.</title>
        <authorList>
            <person name="Sheh A."/>
            <person name="Shen Z."/>
            <person name="Fox J.G."/>
        </authorList>
    </citation>
    <scope>NUCLEOTIDE SEQUENCE [LARGE SCALE GENOMIC DNA]</scope>
    <source>
        <strain evidence="3 4">MIT 09-6949</strain>
    </source>
</reference>
<organism evidence="3 4">
    <name type="scientific">Helicobacter jaachi</name>
    <dbReference type="NCBI Taxonomy" id="1677920"/>
    <lineage>
        <taxon>Bacteria</taxon>
        <taxon>Pseudomonadati</taxon>
        <taxon>Campylobacterota</taxon>
        <taxon>Epsilonproteobacteria</taxon>
        <taxon>Campylobacterales</taxon>
        <taxon>Helicobacteraceae</taxon>
        <taxon>Helicobacter</taxon>
    </lineage>
</organism>
<accession>A0A4V6I2N7</accession>
<protein>
    <submittedName>
        <fullName evidence="3">Peptidase</fullName>
    </submittedName>
</protein>
<feature type="transmembrane region" description="Helical" evidence="1">
    <location>
        <begin position="172"/>
        <end position="192"/>
    </location>
</feature>
<dbReference type="STRING" id="1677920.LS71_00825"/>
<feature type="transmembrane region" description="Helical" evidence="1">
    <location>
        <begin position="204"/>
        <end position="222"/>
    </location>
</feature>
<dbReference type="EMBL" id="JRPR02000002">
    <property type="protein sequence ID" value="TLD96832.1"/>
    <property type="molecule type" value="Genomic_DNA"/>
</dbReference>
<feature type="transmembrane region" description="Helical" evidence="1">
    <location>
        <begin position="87"/>
        <end position="108"/>
    </location>
</feature>
<evidence type="ECO:0000313" key="4">
    <source>
        <dbReference type="Proteomes" id="UP000029733"/>
    </source>
</evidence>
<dbReference type="Gene3D" id="1.20.120.1220">
    <property type="match status" value="1"/>
</dbReference>
<feature type="domain" description="Prepilin type IV endopeptidase peptidase" evidence="2">
    <location>
        <begin position="73"/>
        <end position="187"/>
    </location>
</feature>